<dbReference type="EMBL" id="SRLO01000005">
    <property type="protein sequence ID" value="TNN88464.1"/>
    <property type="molecule type" value="Genomic_DNA"/>
</dbReference>
<dbReference type="AlphaFoldDB" id="A0A4Z2JF77"/>
<keyword evidence="3" id="KW-1185">Reference proteome</keyword>
<accession>A0A4Z2JF77</accession>
<reference evidence="2 3" key="1">
    <citation type="submission" date="2019-03" db="EMBL/GenBank/DDBJ databases">
        <title>First draft genome of Liparis tanakae, snailfish: a comprehensive survey of snailfish specific genes.</title>
        <authorList>
            <person name="Kim W."/>
            <person name="Song I."/>
            <person name="Jeong J.-H."/>
            <person name="Kim D."/>
            <person name="Kim S."/>
            <person name="Ryu S."/>
            <person name="Song J.Y."/>
            <person name="Lee S.K."/>
        </authorList>
    </citation>
    <scope>NUCLEOTIDE SEQUENCE [LARGE SCALE GENOMIC DNA]</scope>
    <source>
        <tissue evidence="2">Muscle</tissue>
    </source>
</reference>
<sequence>MQHGPFSLQADLQESALALLGQTQDSCGSCGPRPIQRPPASSDRPVVSPRVCQAAARSKRLRHESEGEKQKAVKHFLSIHNALLPVVTNMSEQSDKALFEFSAVQHRDEQEAACALRFGAFEGHRHVMIKGSELIYLTGPCCLHDNKITDRKPVLPSRDLVINNAITQRLEKEKRECSSLDGFLNVNQQSAVAELDSAADG</sequence>
<protein>
    <submittedName>
        <fullName evidence="2">Uncharacterized protein</fullName>
    </submittedName>
</protein>
<evidence type="ECO:0000313" key="3">
    <source>
        <dbReference type="Proteomes" id="UP000314294"/>
    </source>
</evidence>
<comment type="caution">
    <text evidence="2">The sequence shown here is derived from an EMBL/GenBank/DDBJ whole genome shotgun (WGS) entry which is preliminary data.</text>
</comment>
<name>A0A4Z2JF77_9TELE</name>
<evidence type="ECO:0000313" key="2">
    <source>
        <dbReference type="EMBL" id="TNN88464.1"/>
    </source>
</evidence>
<organism evidence="2 3">
    <name type="scientific">Liparis tanakae</name>
    <name type="common">Tanaka's snailfish</name>
    <dbReference type="NCBI Taxonomy" id="230148"/>
    <lineage>
        <taxon>Eukaryota</taxon>
        <taxon>Metazoa</taxon>
        <taxon>Chordata</taxon>
        <taxon>Craniata</taxon>
        <taxon>Vertebrata</taxon>
        <taxon>Euteleostomi</taxon>
        <taxon>Actinopterygii</taxon>
        <taxon>Neopterygii</taxon>
        <taxon>Teleostei</taxon>
        <taxon>Neoteleostei</taxon>
        <taxon>Acanthomorphata</taxon>
        <taxon>Eupercaria</taxon>
        <taxon>Perciformes</taxon>
        <taxon>Cottioidei</taxon>
        <taxon>Cottales</taxon>
        <taxon>Liparidae</taxon>
        <taxon>Liparis</taxon>
    </lineage>
</organism>
<evidence type="ECO:0000256" key="1">
    <source>
        <dbReference type="SAM" id="MobiDB-lite"/>
    </source>
</evidence>
<proteinExistence type="predicted"/>
<gene>
    <name evidence="2" type="ORF">EYF80_001246</name>
</gene>
<feature type="region of interest" description="Disordered" evidence="1">
    <location>
        <begin position="28"/>
        <end position="49"/>
    </location>
</feature>
<dbReference type="Proteomes" id="UP000314294">
    <property type="component" value="Unassembled WGS sequence"/>
</dbReference>